<reference evidence="6" key="1">
    <citation type="submission" date="2019-10" db="EMBL/GenBank/DDBJ databases">
        <title>Description of Paenibacillus glebae sp. nov.</title>
        <authorList>
            <person name="Carlier A."/>
            <person name="Qi S."/>
        </authorList>
    </citation>
    <scope>NUCLEOTIDE SEQUENCE</scope>
    <source>
        <strain evidence="6">LMG 31456</strain>
    </source>
</reference>
<organism evidence="6 7">
    <name type="scientific">Paenibacillus foliorum</name>
    <dbReference type="NCBI Taxonomy" id="2654974"/>
    <lineage>
        <taxon>Bacteria</taxon>
        <taxon>Bacillati</taxon>
        <taxon>Bacillota</taxon>
        <taxon>Bacilli</taxon>
        <taxon>Bacillales</taxon>
        <taxon>Paenibacillaceae</taxon>
        <taxon>Paenibacillus</taxon>
    </lineage>
</organism>
<evidence type="ECO:0000313" key="6">
    <source>
        <dbReference type="EMBL" id="NOU94894.1"/>
    </source>
</evidence>
<evidence type="ECO:0000256" key="3">
    <source>
        <dbReference type="ARBA" id="ARBA00013368"/>
    </source>
</evidence>
<evidence type="ECO:0000256" key="2">
    <source>
        <dbReference type="ARBA" id="ARBA00011322"/>
    </source>
</evidence>
<accession>A0A972GQB9</accession>
<keyword evidence="4" id="KW-0175">Coiled coil</keyword>
<dbReference type="EMBL" id="WHOD01000066">
    <property type="protein sequence ID" value="NOU94894.1"/>
    <property type="molecule type" value="Genomic_DNA"/>
</dbReference>
<evidence type="ECO:0000313" key="7">
    <source>
        <dbReference type="Proteomes" id="UP000641588"/>
    </source>
</evidence>
<protein>
    <recommendedName>
        <fullName evidence="3">Nuclease SbcCD subunit C</fullName>
    </recommendedName>
</protein>
<evidence type="ECO:0000256" key="1">
    <source>
        <dbReference type="ARBA" id="ARBA00006930"/>
    </source>
</evidence>
<dbReference type="InterPro" id="IPR038729">
    <property type="entry name" value="Rad50/SbcC_AAA"/>
</dbReference>
<dbReference type="GO" id="GO:0006302">
    <property type="term" value="P:double-strand break repair"/>
    <property type="evidence" value="ECO:0007669"/>
    <property type="project" value="InterPro"/>
</dbReference>
<dbReference type="Proteomes" id="UP000641588">
    <property type="component" value="Unassembled WGS sequence"/>
</dbReference>
<feature type="domain" description="Rad50/SbcC-type AAA" evidence="5">
    <location>
        <begin position="7"/>
        <end position="229"/>
    </location>
</feature>
<dbReference type="GO" id="GO:0016887">
    <property type="term" value="F:ATP hydrolysis activity"/>
    <property type="evidence" value="ECO:0007669"/>
    <property type="project" value="InterPro"/>
</dbReference>
<comment type="similarity">
    <text evidence="1">Belongs to the SMC family. SbcC subfamily.</text>
</comment>
<feature type="coiled-coil region" evidence="4">
    <location>
        <begin position="366"/>
        <end position="393"/>
    </location>
</feature>
<dbReference type="Pfam" id="PF13476">
    <property type="entry name" value="AAA_23"/>
    <property type="match status" value="1"/>
</dbReference>
<gene>
    <name evidence="6" type="ORF">GC093_16935</name>
</gene>
<dbReference type="InterPro" id="IPR027417">
    <property type="entry name" value="P-loop_NTPase"/>
</dbReference>
<dbReference type="RefSeq" id="WP_171653113.1">
    <property type="nucleotide sequence ID" value="NZ_WHOD01000066.1"/>
</dbReference>
<evidence type="ECO:0000256" key="4">
    <source>
        <dbReference type="SAM" id="Coils"/>
    </source>
</evidence>
<dbReference type="AlphaFoldDB" id="A0A972GQB9"/>
<proteinExistence type="inferred from homology"/>
<dbReference type="SUPFAM" id="SSF52540">
    <property type="entry name" value="P-loop containing nucleoside triphosphate hydrolases"/>
    <property type="match status" value="1"/>
</dbReference>
<comment type="caution">
    <text evidence="6">The sequence shown here is derived from an EMBL/GenBank/DDBJ whole genome shotgun (WGS) entry which is preliminary data.</text>
</comment>
<dbReference type="PANTHER" id="PTHR32114">
    <property type="entry name" value="ABC TRANSPORTER ABCH.3"/>
    <property type="match status" value="1"/>
</dbReference>
<sequence length="1038" mass="120901">MSNKLKRIEIDAFRAFRDLQIFDFAINENKIANLVVIFAPNGFGKTSFFDAIEWGITGKIDRISKNTYLKNIAGFEQGNILKNTDSPNSFGKIKIIDQHNNILEKKTKEIGHYNRKTDYDEGEIIHKSEHFEKLLLTSFANTNILAHDKIDTFLRFSSPRDRYETLSLFWDDRNENELYKKISDTYSEVEQVNSSLINQIDTLKNDIINLLHTTDKIKYLNELIDKINTKGKLLEPIDANLSGNQVEPYINKCIEIKTTLTTEERSLIDNHSKVVRLIDIFPLYSEQKEHEKILDQKASVINVVIKNFNEIEVHQQNQMKNSKKIIETNHIIGKLTFALDNKDTYSSLLTNLSNLEVQLHTHNTEKTNLLIQHAEMEQEVSEINKNLKILDNDYKINKEYKEKLAFNVEKYNELIGVKKLDEKKLTRIKKIIQLRNDRIYHIESENQLLDSYSSMKPEVLMMSELTIDEIKEIHKYMKEAYLDNAEKRNKIIDKEKEYNAYGALNEKLNVVFKQGREYIQKTNSCHCPLCKQPYDSVVDLLKRVDESVSDILGLKQISEDLTIMKEILRDKELDFIGQHKTFLTTIQDKLLLNNRYKTKERNKNNKNNLLLNKISQRVENSNLELGKIEVSLLNMDIKIDESLDLKTTAAEKELTSAILKIELEIKNKNALLNGVKTKVEKLNEELSKNSNELLIKQQKINEIKSTPFYINFNKMIEDINNIGDFDKLSVDLINAKAELLTLTDERERITTDISILETKIKLLDKDKTEILIELNDIIDEKNKIRKMIDEYELNIHSNLKINEDTISSLKIEEEIIINKLTRVKSDLELVLIIIEHLDFILSNSERIQKQQQLDELQKKLEKVSFARTQIKKYHEISKGFIVNKINQMFNLASVNEIYNRIDPHPELSNIRFEPDLSKAKPELHIYATGEDKEEVAPVLYFSSAQVNILSLSIFLARTLQFPNEYLDTIFMDDPIQHLDNTNTLSFIDLIRTITSDLNKQVIISTHDENFYKLLQKKVDPKYYASKFITLKAHGYVGN</sequence>
<dbReference type="Gene3D" id="3.40.50.300">
    <property type="entry name" value="P-loop containing nucleotide triphosphate hydrolases"/>
    <property type="match status" value="2"/>
</dbReference>
<keyword evidence="7" id="KW-1185">Reference proteome</keyword>
<comment type="subunit">
    <text evidence="2">Heterodimer of SbcC and SbcD.</text>
</comment>
<name>A0A972GQB9_9BACL</name>
<evidence type="ECO:0000259" key="5">
    <source>
        <dbReference type="Pfam" id="PF13476"/>
    </source>
</evidence>
<feature type="coiled-coil region" evidence="4">
    <location>
        <begin position="665"/>
        <end position="699"/>
    </location>
</feature>
<dbReference type="PANTHER" id="PTHR32114:SF2">
    <property type="entry name" value="ABC TRANSPORTER ABCH.3"/>
    <property type="match status" value="1"/>
</dbReference>